<dbReference type="RefSeq" id="WP_087030863.1">
    <property type="nucleotide sequence ID" value="NZ_FJNE01000001.1"/>
</dbReference>
<dbReference type="STRING" id="140314.SAMN04488076_103209"/>
<gene>
    <name evidence="1" type="ORF">Tpal_501</name>
</gene>
<accession>A0A143Y910</accession>
<evidence type="ECO:0000313" key="2">
    <source>
        <dbReference type="Proteomes" id="UP000242754"/>
    </source>
</evidence>
<dbReference type="Proteomes" id="UP000242754">
    <property type="component" value="Unassembled WGS sequence"/>
</dbReference>
<dbReference type="Pfam" id="PF20036">
    <property type="entry name" value="Gp13-like"/>
    <property type="match status" value="1"/>
</dbReference>
<sequence>MTVVKLTDVIQPEVFTEYVMNRTAEKSALYQSGIVVNDPQFNELASGPSKLMDMPFWNDLADTEATSVAEATDLTAQGITTGKDIARKLMRAQMWGANNLAGALSGTDPLAKIGELVSDYWVRQDQRIVLAMLKGIFGATSMSGNVLDISGKTVGANVLGAEAFLDAQQLLGDSKDLLTATMMNSYTETFLKKLNLIEYVPVADQGKPLAYFMGKRVIVDDAVAFNTGTGVGEIFLFGEGAIGQGNGTNPNILATEVARDAKNSAGIDYLINRRIQLLHPRGIKWTETAVAGEFPTNAEIQTGTNWTRVYDNKKIRVAKLVFGTVANA</sequence>
<protein>
    <recommendedName>
        <fullName evidence="3">Coat protein</fullName>
    </recommendedName>
</protein>
<dbReference type="EMBL" id="FJNE01000001">
    <property type="protein sequence ID" value="CZQ83900.1"/>
    <property type="molecule type" value="Genomic_DNA"/>
</dbReference>
<evidence type="ECO:0008006" key="3">
    <source>
        <dbReference type="Google" id="ProtNLM"/>
    </source>
</evidence>
<keyword evidence="2" id="KW-1185">Reference proteome</keyword>
<dbReference type="AlphaFoldDB" id="A0A143Y910"/>
<evidence type="ECO:0000313" key="1">
    <source>
        <dbReference type="EMBL" id="CZQ83900.1"/>
    </source>
</evidence>
<proteinExistence type="predicted"/>
<dbReference type="OrthoDB" id="6440753at2"/>
<reference evidence="1 2" key="1">
    <citation type="submission" date="2016-02" db="EMBL/GenBank/DDBJ databases">
        <authorList>
            <person name="Wen L."/>
            <person name="He K."/>
            <person name="Yang H."/>
        </authorList>
    </citation>
    <scope>NUCLEOTIDE SEQUENCE [LARGE SCALE GENOMIC DNA]</scope>
    <source>
        <strain evidence="1">Trichococcus palustris</strain>
    </source>
</reference>
<dbReference type="InterPro" id="IPR045404">
    <property type="entry name" value="Gp13-like"/>
</dbReference>
<name>A0A143Y910_9LACT</name>
<organism evidence="1 2">
    <name type="scientific">Trichococcus palustris</name>
    <dbReference type="NCBI Taxonomy" id="140314"/>
    <lineage>
        <taxon>Bacteria</taxon>
        <taxon>Bacillati</taxon>
        <taxon>Bacillota</taxon>
        <taxon>Bacilli</taxon>
        <taxon>Lactobacillales</taxon>
        <taxon>Carnobacteriaceae</taxon>
        <taxon>Trichococcus</taxon>
    </lineage>
</organism>